<dbReference type="InterPro" id="IPR043130">
    <property type="entry name" value="CDP-OH_PTrfase_TM_dom"/>
</dbReference>
<dbReference type="EMBL" id="CAJNOJ010000321">
    <property type="protein sequence ID" value="CAF1397492.1"/>
    <property type="molecule type" value="Genomic_DNA"/>
</dbReference>
<dbReference type="Pfam" id="PF01066">
    <property type="entry name" value="CDP-OH_P_transf"/>
    <property type="match status" value="1"/>
</dbReference>
<dbReference type="Proteomes" id="UP000663852">
    <property type="component" value="Unassembled WGS sequence"/>
</dbReference>
<dbReference type="Proteomes" id="UP000663828">
    <property type="component" value="Unassembled WGS sequence"/>
</dbReference>
<dbReference type="GO" id="GO:0016780">
    <property type="term" value="F:phosphotransferase activity, for other substituted phosphate groups"/>
    <property type="evidence" value="ECO:0007669"/>
    <property type="project" value="InterPro"/>
</dbReference>
<evidence type="ECO:0000256" key="4">
    <source>
        <dbReference type="SAM" id="Phobius"/>
    </source>
</evidence>
<evidence type="ECO:0000256" key="1">
    <source>
        <dbReference type="ARBA" id="ARBA00022679"/>
    </source>
</evidence>
<evidence type="ECO:0000313" key="7">
    <source>
        <dbReference type="EMBL" id="CAF1397492.1"/>
    </source>
</evidence>
<dbReference type="InterPro" id="IPR014729">
    <property type="entry name" value="Rossmann-like_a/b/a_fold"/>
</dbReference>
<evidence type="ECO:0000313" key="6">
    <source>
        <dbReference type="EMBL" id="CAF1381087.1"/>
    </source>
</evidence>
<dbReference type="InterPro" id="IPR004821">
    <property type="entry name" value="Cyt_trans-like"/>
</dbReference>
<name>A0A815JQR4_ADIRI</name>
<dbReference type="GO" id="GO:0016779">
    <property type="term" value="F:nucleotidyltransferase activity"/>
    <property type="evidence" value="ECO:0007669"/>
    <property type="project" value="UniProtKB-KW"/>
</dbReference>
<proteinExistence type="predicted"/>
<dbReference type="OrthoDB" id="40021at2759"/>
<dbReference type="EMBL" id="CAJNOR010003132">
    <property type="protein sequence ID" value="CAF1381087.1"/>
    <property type="molecule type" value="Genomic_DNA"/>
</dbReference>
<keyword evidence="4" id="KW-1133">Transmembrane helix</keyword>
<dbReference type="Gene3D" id="3.40.50.620">
    <property type="entry name" value="HUPs"/>
    <property type="match status" value="1"/>
</dbReference>
<keyword evidence="2" id="KW-0548">Nucleotidyltransferase</keyword>
<evidence type="ECO:0000256" key="2">
    <source>
        <dbReference type="ARBA" id="ARBA00022695"/>
    </source>
</evidence>
<dbReference type="NCBIfam" id="TIGR00125">
    <property type="entry name" value="cyt_tran_rel"/>
    <property type="match status" value="1"/>
</dbReference>
<feature type="compositionally biased region" description="Polar residues" evidence="3">
    <location>
        <begin position="351"/>
        <end position="364"/>
    </location>
</feature>
<dbReference type="Gene3D" id="1.20.120.1760">
    <property type="match status" value="1"/>
</dbReference>
<dbReference type="PANTHER" id="PTHR43793">
    <property type="entry name" value="FAD SYNTHASE"/>
    <property type="match status" value="1"/>
</dbReference>
<keyword evidence="8" id="KW-1185">Reference proteome</keyword>
<keyword evidence="4" id="KW-0812">Transmembrane</keyword>
<keyword evidence="4" id="KW-0472">Membrane</keyword>
<dbReference type="Pfam" id="PF01467">
    <property type="entry name" value="CTP_transf_like"/>
    <property type="match status" value="1"/>
</dbReference>
<feature type="compositionally biased region" description="Low complexity" evidence="3">
    <location>
        <begin position="339"/>
        <end position="350"/>
    </location>
</feature>
<comment type="caution">
    <text evidence="6">The sequence shown here is derived from an EMBL/GenBank/DDBJ whole genome shotgun (WGS) entry which is preliminary data.</text>
</comment>
<reference evidence="6" key="1">
    <citation type="submission" date="2021-02" db="EMBL/GenBank/DDBJ databases">
        <authorList>
            <person name="Nowell W R."/>
        </authorList>
    </citation>
    <scope>NUCLEOTIDE SEQUENCE</scope>
</reference>
<evidence type="ECO:0000313" key="8">
    <source>
        <dbReference type="Proteomes" id="UP000663828"/>
    </source>
</evidence>
<dbReference type="AlphaFoldDB" id="A0A815JQR4"/>
<dbReference type="GO" id="GO:0016020">
    <property type="term" value="C:membrane"/>
    <property type="evidence" value="ECO:0007669"/>
    <property type="project" value="InterPro"/>
</dbReference>
<feature type="region of interest" description="Disordered" evidence="3">
    <location>
        <begin position="322"/>
        <end position="399"/>
    </location>
</feature>
<feature type="domain" description="Cytidyltransferase-like" evidence="5">
    <location>
        <begin position="417"/>
        <end position="541"/>
    </location>
</feature>
<dbReference type="InterPro" id="IPR000462">
    <property type="entry name" value="CDP-OH_P_trans"/>
</dbReference>
<gene>
    <name evidence="7" type="ORF">EDS130_LOCUS35821</name>
    <name evidence="6" type="ORF">XAT740_LOCUS33079</name>
</gene>
<feature type="transmembrane region" description="Helical" evidence="4">
    <location>
        <begin position="240"/>
        <end position="260"/>
    </location>
</feature>
<evidence type="ECO:0000259" key="5">
    <source>
        <dbReference type="Pfam" id="PF01467"/>
    </source>
</evidence>
<keyword evidence="1" id="KW-0808">Transferase</keyword>
<accession>A0A815JQR4</accession>
<protein>
    <recommendedName>
        <fullName evidence="5">Cytidyltransferase-like domain-containing protein</fullName>
    </recommendedName>
</protein>
<dbReference type="SUPFAM" id="SSF52374">
    <property type="entry name" value="Nucleotidylyl transferase"/>
    <property type="match status" value="1"/>
</dbReference>
<organism evidence="6 8">
    <name type="scientific">Adineta ricciae</name>
    <name type="common">Rotifer</name>
    <dbReference type="NCBI Taxonomy" id="249248"/>
    <lineage>
        <taxon>Eukaryota</taxon>
        <taxon>Metazoa</taxon>
        <taxon>Spiralia</taxon>
        <taxon>Gnathifera</taxon>
        <taxon>Rotifera</taxon>
        <taxon>Eurotatoria</taxon>
        <taxon>Bdelloidea</taxon>
        <taxon>Adinetida</taxon>
        <taxon>Adinetidae</taxon>
        <taxon>Adineta</taxon>
    </lineage>
</organism>
<feature type="compositionally biased region" description="Basic and acidic residues" evidence="3">
    <location>
        <begin position="371"/>
        <end position="380"/>
    </location>
</feature>
<feature type="transmembrane region" description="Helical" evidence="4">
    <location>
        <begin position="167"/>
        <end position="189"/>
    </location>
</feature>
<dbReference type="PANTHER" id="PTHR43793:SF1">
    <property type="entry name" value="FAD SYNTHASE"/>
    <property type="match status" value="1"/>
</dbReference>
<dbReference type="GO" id="GO:0008654">
    <property type="term" value="P:phospholipid biosynthetic process"/>
    <property type="evidence" value="ECO:0007669"/>
    <property type="project" value="InterPro"/>
</dbReference>
<evidence type="ECO:0000256" key="3">
    <source>
        <dbReference type="SAM" id="MobiDB-lite"/>
    </source>
</evidence>
<dbReference type="InterPro" id="IPR050385">
    <property type="entry name" value="Archaeal_FAD_synthase"/>
</dbReference>
<sequence length="559" mass="62974">MTKPQSNFKWLLVIAKCLLSLLTIASHGIESVMFRMVQWYDLYMYTPLQIHLSPYMARIPRFIQISGRTITVFNANIVTYSRTLLIIPIAWCLKYNYPVCASILVLFHDFLDHVDGIVAKVQKRIYGDNIDDPLLGGFMDAFCDKIVNVFCLWTILQETYFEETSSLLSILFVLLCYTIIGLETAIGVVRVQDYFYATLKKNKVSSQGSTAAAMEGKLKEKLESTGLAFLCLSTGHLKPFSHWSGISGIICFTLTIRLAYASLKKKLDAREKSERKKTVTIKVTPDSAPAPPAIPSPVQKTIGVLNAFNFDDAQSRHRAMTVDSITRENEKRNRLTNTPSPSLSPSGSISNVTSGRVSPTTTKAFLSPFAEHSDDKEERSSTVSSNGHETEEPPRTLQRSTSLPAIWIDGRADKVFTIGCFDLFHEGHRLLLQRMRQFGREVIVGVHDSRSIHKLKSRVPVDGTETRMINVKRYADQVYCVAGTDPSSFVTCIVHLRENETALYVRGDDMADFPSRHVVEELMPVKFLPYTNGVSSTKLRQELFSHIQSDDLEYLEKIN</sequence>